<protein>
    <submittedName>
        <fullName evidence="2">Uncharacterized protein</fullName>
    </submittedName>
</protein>
<dbReference type="EMBL" id="JAACXV010014191">
    <property type="protein sequence ID" value="KAF7269725.1"/>
    <property type="molecule type" value="Genomic_DNA"/>
</dbReference>
<name>A0A834I2D7_RHYFE</name>
<evidence type="ECO:0000313" key="3">
    <source>
        <dbReference type="Proteomes" id="UP000625711"/>
    </source>
</evidence>
<reference evidence="2" key="1">
    <citation type="submission" date="2020-08" db="EMBL/GenBank/DDBJ databases">
        <title>Genome sequencing and assembly of the red palm weevil Rhynchophorus ferrugineus.</title>
        <authorList>
            <person name="Dias G.B."/>
            <person name="Bergman C.M."/>
            <person name="Manee M."/>
        </authorList>
    </citation>
    <scope>NUCLEOTIDE SEQUENCE</scope>
    <source>
        <strain evidence="2">AA-2017</strain>
        <tissue evidence="2">Whole larva</tissue>
    </source>
</reference>
<evidence type="ECO:0000313" key="2">
    <source>
        <dbReference type="EMBL" id="KAF7269725.1"/>
    </source>
</evidence>
<dbReference type="OrthoDB" id="7407406at2759"/>
<accession>A0A834I2D7</accession>
<dbReference type="Proteomes" id="UP000625711">
    <property type="component" value="Unassembled WGS sequence"/>
</dbReference>
<gene>
    <name evidence="2" type="ORF">GWI33_017243</name>
</gene>
<keyword evidence="3" id="KW-1185">Reference proteome</keyword>
<organism evidence="2 3">
    <name type="scientific">Rhynchophorus ferrugineus</name>
    <name type="common">Red palm weevil</name>
    <name type="synonym">Curculio ferrugineus</name>
    <dbReference type="NCBI Taxonomy" id="354439"/>
    <lineage>
        <taxon>Eukaryota</taxon>
        <taxon>Metazoa</taxon>
        <taxon>Ecdysozoa</taxon>
        <taxon>Arthropoda</taxon>
        <taxon>Hexapoda</taxon>
        <taxon>Insecta</taxon>
        <taxon>Pterygota</taxon>
        <taxon>Neoptera</taxon>
        <taxon>Endopterygota</taxon>
        <taxon>Coleoptera</taxon>
        <taxon>Polyphaga</taxon>
        <taxon>Cucujiformia</taxon>
        <taxon>Curculionidae</taxon>
        <taxon>Dryophthorinae</taxon>
        <taxon>Rhynchophorus</taxon>
    </lineage>
</organism>
<dbReference type="AlphaFoldDB" id="A0A834I2D7"/>
<proteinExistence type="predicted"/>
<feature type="transmembrane region" description="Helical" evidence="1">
    <location>
        <begin position="64"/>
        <end position="85"/>
    </location>
</feature>
<evidence type="ECO:0000256" key="1">
    <source>
        <dbReference type="SAM" id="Phobius"/>
    </source>
</evidence>
<keyword evidence="1" id="KW-0812">Transmembrane</keyword>
<keyword evidence="1" id="KW-0472">Membrane</keyword>
<sequence>MILRCSKFHTLQKLTYVQKVQIWDPLQKRTFTSLFRKVPITALRSIDKIPKNYELMYRNDMDRFIQVTQAMLFVGSTISLISIIFNANNYVGPLYQSEETIGKSKTDIPLKERQRTFCFVVCAMVLVVSVLQMYAARLPVRIYYNPQNRDYIACLYGVIPNTIKKQRIKIGEIKPLTKIPFWSLYGDVTYKHDNGRKFILFENYFRRISDLYIMLGIQEDVRAKGYVKPDDDD</sequence>
<feature type="transmembrane region" description="Helical" evidence="1">
    <location>
        <begin position="114"/>
        <end position="135"/>
    </location>
</feature>
<comment type="caution">
    <text evidence="2">The sequence shown here is derived from an EMBL/GenBank/DDBJ whole genome shotgun (WGS) entry which is preliminary data.</text>
</comment>
<keyword evidence="1" id="KW-1133">Transmembrane helix</keyword>